<reference evidence="13" key="1">
    <citation type="journal article" date="2022" name="Int. J. Mol. Sci.">
        <title>Draft Genome of Tanacetum Coccineum: Genomic Comparison of Closely Related Tanacetum-Family Plants.</title>
        <authorList>
            <person name="Yamashiro T."/>
            <person name="Shiraishi A."/>
            <person name="Nakayama K."/>
            <person name="Satake H."/>
        </authorList>
    </citation>
    <scope>NUCLEOTIDE SEQUENCE</scope>
</reference>
<evidence type="ECO:0000256" key="3">
    <source>
        <dbReference type="ARBA" id="ARBA00005215"/>
    </source>
</evidence>
<dbReference type="InterPro" id="IPR001576">
    <property type="entry name" value="Phosphoglycerate_kinase"/>
</dbReference>
<comment type="pathway">
    <text evidence="3">Carbohydrate biosynthesis; Calvin cycle.</text>
</comment>
<dbReference type="InterPro" id="IPR036043">
    <property type="entry name" value="Phosphoglycerate_kinase_sf"/>
</dbReference>
<dbReference type="Proteomes" id="UP001151760">
    <property type="component" value="Unassembled WGS sequence"/>
</dbReference>
<name>A0ABQ5A569_9ASTR</name>
<sequence>MAIGFAAKPLGKTKLPSIEQATTLNVPTSFRDFLLQKELDYLDGAVSNTKRPFAAIVGDSKVSSKIRVIESLLEKCDILLSSGDMIFTFYKAQDLSVGSSLVEEDKLDRATTLLAKAKGVKLARALTEIWTDAELKDTIVLGMPKLVEEGFYTCTIRVEYELEPPKCACCKVFGLVQDECPNNIDSSVAKNLKKPSQASRGLPNVGYSSTSTRPIVEKIDKIERLIIDGKVTLVDDEGKPLDKVNFSDDHDSEDEVESVTNEMASFLASKKVQFLEFLAYMESVDFVDMRDRWVWSLEGSGEFLVASVRRPIDERWLPEVSIKTLWINVMPIKVNVHAWKVKLDCLTASVRSYHKITTRDVNFMEGVSCEDWLDSGF</sequence>
<comment type="catalytic activity">
    <reaction evidence="1 11">
        <text>(2R)-3-phosphoglycerate + ATP = (2R)-3-phospho-glyceroyl phosphate + ADP</text>
        <dbReference type="Rhea" id="RHEA:14801"/>
        <dbReference type="ChEBI" id="CHEBI:30616"/>
        <dbReference type="ChEBI" id="CHEBI:57604"/>
        <dbReference type="ChEBI" id="CHEBI:58272"/>
        <dbReference type="ChEBI" id="CHEBI:456216"/>
        <dbReference type="EC" id="2.7.2.3"/>
    </reaction>
</comment>
<comment type="cofactor">
    <cofactor evidence="2">
        <name>Mg(2+)</name>
        <dbReference type="ChEBI" id="CHEBI:18420"/>
    </cofactor>
</comment>
<comment type="caution">
    <text evidence="13">The sequence shown here is derived from an EMBL/GenBank/DDBJ whole genome shotgun (WGS) entry which is preliminary data.</text>
</comment>
<keyword evidence="10" id="KW-0460">Magnesium</keyword>
<evidence type="ECO:0000256" key="5">
    <source>
        <dbReference type="ARBA" id="ARBA00013061"/>
    </source>
</evidence>
<dbReference type="InterPro" id="IPR015824">
    <property type="entry name" value="Phosphoglycerate_kinase_N"/>
</dbReference>
<evidence type="ECO:0000256" key="6">
    <source>
        <dbReference type="ARBA" id="ARBA00022679"/>
    </source>
</evidence>
<evidence type="ECO:0000313" key="13">
    <source>
        <dbReference type="EMBL" id="GJS96280.1"/>
    </source>
</evidence>
<dbReference type="PANTHER" id="PTHR11406">
    <property type="entry name" value="PHOSPHOGLYCERATE KINASE"/>
    <property type="match status" value="1"/>
</dbReference>
<dbReference type="EC" id="2.7.2.3" evidence="5 11"/>
<evidence type="ECO:0000256" key="1">
    <source>
        <dbReference type="ARBA" id="ARBA00000642"/>
    </source>
</evidence>
<keyword evidence="6 11" id="KW-0808">Transferase</keyword>
<keyword evidence="14" id="KW-1185">Reference proteome</keyword>
<gene>
    <name evidence="13" type="ORF">Tco_0803248</name>
</gene>
<organism evidence="13 14">
    <name type="scientific">Tanacetum coccineum</name>
    <dbReference type="NCBI Taxonomy" id="301880"/>
    <lineage>
        <taxon>Eukaryota</taxon>
        <taxon>Viridiplantae</taxon>
        <taxon>Streptophyta</taxon>
        <taxon>Embryophyta</taxon>
        <taxon>Tracheophyta</taxon>
        <taxon>Spermatophyta</taxon>
        <taxon>Magnoliopsida</taxon>
        <taxon>eudicotyledons</taxon>
        <taxon>Gunneridae</taxon>
        <taxon>Pentapetalae</taxon>
        <taxon>asterids</taxon>
        <taxon>campanulids</taxon>
        <taxon>Asterales</taxon>
        <taxon>Asteraceae</taxon>
        <taxon>Asteroideae</taxon>
        <taxon>Anthemideae</taxon>
        <taxon>Anthemidinae</taxon>
        <taxon>Tanacetum</taxon>
    </lineage>
</organism>
<evidence type="ECO:0000256" key="7">
    <source>
        <dbReference type="ARBA" id="ARBA00022741"/>
    </source>
</evidence>
<evidence type="ECO:0000256" key="8">
    <source>
        <dbReference type="ARBA" id="ARBA00022777"/>
    </source>
</evidence>
<evidence type="ECO:0000256" key="2">
    <source>
        <dbReference type="ARBA" id="ARBA00001946"/>
    </source>
</evidence>
<reference evidence="13" key="2">
    <citation type="submission" date="2022-01" db="EMBL/GenBank/DDBJ databases">
        <authorList>
            <person name="Yamashiro T."/>
            <person name="Shiraishi A."/>
            <person name="Satake H."/>
            <person name="Nakayama K."/>
        </authorList>
    </citation>
    <scope>NUCLEOTIDE SEQUENCE</scope>
</reference>
<accession>A0ABQ5A569</accession>
<evidence type="ECO:0000256" key="11">
    <source>
        <dbReference type="RuleBase" id="RU000532"/>
    </source>
</evidence>
<keyword evidence="13" id="KW-0548">Nucleotidyltransferase</keyword>
<dbReference type="Gene3D" id="3.40.50.1260">
    <property type="entry name" value="Phosphoglycerate kinase, N-terminal domain"/>
    <property type="match status" value="1"/>
</dbReference>
<evidence type="ECO:0000256" key="12">
    <source>
        <dbReference type="RuleBase" id="RU000696"/>
    </source>
</evidence>
<evidence type="ECO:0000256" key="9">
    <source>
        <dbReference type="ARBA" id="ARBA00022840"/>
    </source>
</evidence>
<dbReference type="SUPFAM" id="SSF53748">
    <property type="entry name" value="Phosphoglycerate kinase"/>
    <property type="match status" value="1"/>
</dbReference>
<keyword evidence="8 11" id="KW-0418">Kinase</keyword>
<dbReference type="Pfam" id="PF00162">
    <property type="entry name" value="PGK"/>
    <property type="match status" value="1"/>
</dbReference>
<dbReference type="EMBL" id="BQNB010011874">
    <property type="protein sequence ID" value="GJS96280.1"/>
    <property type="molecule type" value="Genomic_DNA"/>
</dbReference>
<keyword evidence="7" id="KW-0547">Nucleotide-binding</keyword>
<evidence type="ECO:0000313" key="14">
    <source>
        <dbReference type="Proteomes" id="UP001151760"/>
    </source>
</evidence>
<dbReference type="PANTHER" id="PTHR11406:SF23">
    <property type="entry name" value="PHOSPHOGLYCERATE KINASE 1, CHLOROPLASTIC-RELATED"/>
    <property type="match status" value="1"/>
</dbReference>
<comment type="subunit">
    <text evidence="12">Monomer.</text>
</comment>
<comment type="similarity">
    <text evidence="4 11">Belongs to the phosphoglycerate kinase family.</text>
</comment>
<evidence type="ECO:0000256" key="4">
    <source>
        <dbReference type="ARBA" id="ARBA00008982"/>
    </source>
</evidence>
<protein>
    <recommendedName>
        <fullName evidence="5 11">Phosphoglycerate kinase</fullName>
        <ecNumber evidence="5 11">2.7.2.3</ecNumber>
    </recommendedName>
</protein>
<keyword evidence="9" id="KW-0067">ATP-binding</keyword>
<dbReference type="GO" id="GO:0003964">
    <property type="term" value="F:RNA-directed DNA polymerase activity"/>
    <property type="evidence" value="ECO:0007669"/>
    <property type="project" value="UniProtKB-KW"/>
</dbReference>
<proteinExistence type="inferred from homology"/>
<keyword evidence="13" id="KW-0695">RNA-directed DNA polymerase</keyword>
<evidence type="ECO:0000256" key="10">
    <source>
        <dbReference type="ARBA" id="ARBA00022842"/>
    </source>
</evidence>
<dbReference type="PRINTS" id="PR00477">
    <property type="entry name" value="PHGLYCKINASE"/>
</dbReference>